<dbReference type="Proteomes" id="UP000663848">
    <property type="component" value="Unassembled WGS sequence"/>
</dbReference>
<evidence type="ECO:0000256" key="1">
    <source>
        <dbReference type="SAM" id="MobiDB-lite"/>
    </source>
</evidence>
<feature type="non-terminal residue" evidence="2">
    <location>
        <position position="1"/>
    </location>
</feature>
<evidence type="ECO:0000313" key="3">
    <source>
        <dbReference type="Proteomes" id="UP000663848"/>
    </source>
</evidence>
<evidence type="ECO:0000313" key="2">
    <source>
        <dbReference type="EMBL" id="CAF5018697.1"/>
    </source>
</evidence>
<sequence length="72" mass="8132">HSSGKININEHRYHHSFIGATEPLSDVSTPEQSSASYKKKSQSPNVTLVNANRYSYMMAVNTNPLTMKEHRI</sequence>
<proteinExistence type="predicted"/>
<dbReference type="AlphaFoldDB" id="A0A822BZZ4"/>
<organism evidence="2 3">
    <name type="scientific">Rotaria socialis</name>
    <dbReference type="NCBI Taxonomy" id="392032"/>
    <lineage>
        <taxon>Eukaryota</taxon>
        <taxon>Metazoa</taxon>
        <taxon>Spiralia</taxon>
        <taxon>Gnathifera</taxon>
        <taxon>Rotifera</taxon>
        <taxon>Eurotatoria</taxon>
        <taxon>Bdelloidea</taxon>
        <taxon>Philodinida</taxon>
        <taxon>Philodinidae</taxon>
        <taxon>Rotaria</taxon>
    </lineage>
</organism>
<comment type="caution">
    <text evidence="2">The sequence shown here is derived from an EMBL/GenBank/DDBJ whole genome shotgun (WGS) entry which is preliminary data.</text>
</comment>
<dbReference type="EMBL" id="CAJOBR010038114">
    <property type="protein sequence ID" value="CAF5018697.1"/>
    <property type="molecule type" value="Genomic_DNA"/>
</dbReference>
<accession>A0A822BZZ4</accession>
<protein>
    <submittedName>
        <fullName evidence="2">Uncharacterized protein</fullName>
    </submittedName>
</protein>
<gene>
    <name evidence="2" type="ORF">QYT958_LOCUS39751</name>
</gene>
<name>A0A822BZZ4_9BILA</name>
<feature type="region of interest" description="Disordered" evidence="1">
    <location>
        <begin position="1"/>
        <end position="43"/>
    </location>
</feature>
<reference evidence="2" key="1">
    <citation type="submission" date="2021-02" db="EMBL/GenBank/DDBJ databases">
        <authorList>
            <person name="Nowell W R."/>
        </authorList>
    </citation>
    <scope>NUCLEOTIDE SEQUENCE</scope>
</reference>